<keyword evidence="3" id="KW-1185">Reference proteome</keyword>
<evidence type="ECO:0000313" key="3">
    <source>
        <dbReference type="Proteomes" id="UP000290759"/>
    </source>
</evidence>
<sequence>MNEGGTTQREARQDSGVLDLANLAEVGEFMSRVFSKPEAQDRFPVQSANLQRHLEEAVEPECAEVDMLLSKAAKAIEFLSSRCQILEHELSDRAEQLVEHERASTQWMQFSTRLQAQAAADQNRLAELAARAEAAEARVMALESDASEANERSVAADARSTVLHGKVLAAFGRKSSIHSVLQAVSLQEAAE</sequence>
<dbReference type="Proteomes" id="UP000290759">
    <property type="component" value="Unassembled WGS sequence"/>
</dbReference>
<protein>
    <submittedName>
        <fullName evidence="2">Uncharacterized protein</fullName>
    </submittedName>
</protein>
<proteinExistence type="predicted"/>
<dbReference type="Gene3D" id="1.20.5.170">
    <property type="match status" value="1"/>
</dbReference>
<reference evidence="2 3" key="1">
    <citation type="submission" date="2018-12" db="EMBL/GenBank/DDBJ databases">
        <authorList>
            <person name="Grouzdev D.S."/>
            <person name="Krutkina M.S."/>
        </authorList>
    </citation>
    <scope>NUCLEOTIDE SEQUENCE [LARGE SCALE GENOMIC DNA]</scope>
    <source>
        <strain evidence="2 3">RmlP026</strain>
    </source>
</reference>
<comment type="caution">
    <text evidence="2">The sequence shown here is derived from an EMBL/GenBank/DDBJ whole genome shotgun (WGS) entry which is preliminary data.</text>
</comment>
<organism evidence="2 3">
    <name type="scientific">Lichenibacterium minor</name>
    <dbReference type="NCBI Taxonomy" id="2316528"/>
    <lineage>
        <taxon>Bacteria</taxon>
        <taxon>Pseudomonadati</taxon>
        <taxon>Pseudomonadota</taxon>
        <taxon>Alphaproteobacteria</taxon>
        <taxon>Hyphomicrobiales</taxon>
        <taxon>Lichenihabitantaceae</taxon>
        <taxon>Lichenibacterium</taxon>
    </lineage>
</organism>
<evidence type="ECO:0000313" key="2">
    <source>
        <dbReference type="EMBL" id="RYC31421.1"/>
    </source>
</evidence>
<dbReference type="EMBL" id="QYBB01000014">
    <property type="protein sequence ID" value="RYC31421.1"/>
    <property type="molecule type" value="Genomic_DNA"/>
</dbReference>
<feature type="coiled-coil region" evidence="1">
    <location>
        <begin position="118"/>
        <end position="152"/>
    </location>
</feature>
<dbReference type="SUPFAM" id="SSF57997">
    <property type="entry name" value="Tropomyosin"/>
    <property type="match status" value="1"/>
</dbReference>
<dbReference type="AlphaFoldDB" id="A0A4Q2U8F8"/>
<keyword evidence="1" id="KW-0175">Coiled coil</keyword>
<accession>A0A4Q2U8F8</accession>
<dbReference type="RefSeq" id="WP_129227435.1">
    <property type="nucleotide sequence ID" value="NZ_QYBB01000014.1"/>
</dbReference>
<evidence type="ECO:0000256" key="1">
    <source>
        <dbReference type="SAM" id="Coils"/>
    </source>
</evidence>
<reference evidence="2 3" key="2">
    <citation type="submission" date="2019-02" db="EMBL/GenBank/DDBJ databases">
        <title>'Lichenibacterium ramalinii' gen. nov. sp. nov., 'Lichenibacterium minor' gen. nov. sp. nov.</title>
        <authorList>
            <person name="Pankratov T."/>
        </authorList>
    </citation>
    <scope>NUCLEOTIDE SEQUENCE [LARGE SCALE GENOMIC DNA]</scope>
    <source>
        <strain evidence="2 3">RmlP026</strain>
    </source>
</reference>
<gene>
    <name evidence="2" type="ORF">D3273_13630</name>
</gene>
<name>A0A4Q2U8F8_9HYPH</name>
<dbReference type="OrthoDB" id="8460506at2"/>